<proteinExistence type="predicted"/>
<gene>
    <name evidence="3" type="ORF">FDP41_011432</name>
</gene>
<dbReference type="OMA" id="GKMKQFH"/>
<evidence type="ECO:0000256" key="2">
    <source>
        <dbReference type="SAM" id="Phobius"/>
    </source>
</evidence>
<dbReference type="PANTHER" id="PTHR20921">
    <property type="entry name" value="TRANSMEMBRANE PROTEIN 222"/>
    <property type="match status" value="1"/>
</dbReference>
<dbReference type="OrthoDB" id="267284at2759"/>
<comment type="caution">
    <text evidence="3">The sequence shown here is derived from an EMBL/GenBank/DDBJ whole genome shotgun (WGS) entry which is preliminary data.</text>
</comment>
<feature type="transmembrane region" description="Helical" evidence="2">
    <location>
        <begin position="190"/>
        <end position="209"/>
    </location>
</feature>
<dbReference type="EMBL" id="VFQX01000009">
    <property type="protein sequence ID" value="KAF0982502.1"/>
    <property type="molecule type" value="Genomic_DNA"/>
</dbReference>
<feature type="region of interest" description="Disordered" evidence="1">
    <location>
        <begin position="1"/>
        <end position="45"/>
    </location>
</feature>
<dbReference type="InterPro" id="IPR008496">
    <property type="entry name" value="TMEM222/RTE1"/>
</dbReference>
<reference evidence="3 4" key="1">
    <citation type="journal article" date="2019" name="Sci. Rep.">
        <title>Nanopore sequencing improves the draft genome of the human pathogenic amoeba Naegleria fowleri.</title>
        <authorList>
            <person name="Liechti N."/>
            <person name="Schurch N."/>
            <person name="Bruggmann R."/>
            <person name="Wittwer M."/>
        </authorList>
    </citation>
    <scope>NUCLEOTIDE SEQUENCE [LARGE SCALE GENOMIC DNA]</scope>
    <source>
        <strain evidence="3 4">ATCC 30894</strain>
    </source>
</reference>
<keyword evidence="2" id="KW-0472">Membrane</keyword>
<dbReference type="VEuPathDB" id="AmoebaDB:NfTy_019080"/>
<feature type="compositionally biased region" description="Basic and acidic residues" evidence="1">
    <location>
        <begin position="9"/>
        <end position="25"/>
    </location>
</feature>
<dbReference type="VEuPathDB" id="AmoebaDB:FDP41_011432"/>
<organism evidence="3 4">
    <name type="scientific">Naegleria fowleri</name>
    <name type="common">Brain eating amoeba</name>
    <dbReference type="NCBI Taxonomy" id="5763"/>
    <lineage>
        <taxon>Eukaryota</taxon>
        <taxon>Discoba</taxon>
        <taxon>Heterolobosea</taxon>
        <taxon>Tetramitia</taxon>
        <taxon>Eutetramitia</taxon>
        <taxon>Vahlkampfiidae</taxon>
        <taxon>Naegleria</taxon>
    </lineage>
</organism>
<dbReference type="RefSeq" id="XP_044567215.1">
    <property type="nucleotide sequence ID" value="XM_044701840.1"/>
</dbReference>
<keyword evidence="2" id="KW-0812">Transmembrane</keyword>
<sequence>MVQTSKDNTPTHHDQHDDDIPDDHQIMNSNDPSNDDDEEHSQHSEMFHTEFNPSLDRYPYCIVWTPIPLITWLLPFIGHMGIATSQGIIHDFAGPYYISVDDFAFGKPTRYLPLESCLNSEQLSRYDSVIKNGAKCYRSKMYNFFCHNCHHFTVHCLNDLKFRRNRTIGIIEIAFLMFIYGKYVNGPIGFVKTWLPFLIVFGLLLILFFKLNQLF</sequence>
<evidence type="ECO:0000256" key="1">
    <source>
        <dbReference type="SAM" id="MobiDB-lite"/>
    </source>
</evidence>
<accession>A0A6A5C6M4</accession>
<dbReference type="GeneID" id="68118647"/>
<dbReference type="Pfam" id="PF05608">
    <property type="entry name" value="RTE1"/>
    <property type="match status" value="1"/>
</dbReference>
<evidence type="ECO:0000313" key="4">
    <source>
        <dbReference type="Proteomes" id="UP000444721"/>
    </source>
</evidence>
<feature type="transmembrane region" description="Helical" evidence="2">
    <location>
        <begin position="167"/>
        <end position="184"/>
    </location>
</feature>
<keyword evidence="4" id="KW-1185">Reference proteome</keyword>
<dbReference type="Proteomes" id="UP000444721">
    <property type="component" value="Unassembled WGS sequence"/>
</dbReference>
<dbReference type="PANTHER" id="PTHR20921:SF0">
    <property type="entry name" value="TRANSMEMBRANE PROTEIN 222"/>
    <property type="match status" value="1"/>
</dbReference>
<dbReference type="AlphaFoldDB" id="A0A6A5C6M4"/>
<protein>
    <submittedName>
        <fullName evidence="3">Uncharacterized protein</fullName>
    </submittedName>
</protein>
<evidence type="ECO:0000313" key="3">
    <source>
        <dbReference type="EMBL" id="KAF0982502.1"/>
    </source>
</evidence>
<keyword evidence="2" id="KW-1133">Transmembrane helix</keyword>
<dbReference type="VEuPathDB" id="AmoebaDB:NF0029780"/>
<name>A0A6A5C6M4_NAEFO</name>